<gene>
    <name evidence="1" type="ORF">MCEL_18780</name>
</gene>
<keyword evidence="2" id="KW-1185">Reference proteome</keyword>
<proteinExistence type="predicted"/>
<dbReference type="EMBL" id="AP022591">
    <property type="protein sequence ID" value="BBY43583.1"/>
    <property type="molecule type" value="Genomic_DNA"/>
</dbReference>
<dbReference type="AlphaFoldDB" id="A0A7I7RGI6"/>
<evidence type="ECO:0000313" key="1">
    <source>
        <dbReference type="EMBL" id="BBY43583.1"/>
    </source>
</evidence>
<accession>A0A7I7RGI6</accession>
<dbReference type="Proteomes" id="UP000466431">
    <property type="component" value="Chromosome"/>
</dbReference>
<dbReference type="KEGG" id="mcee:MCEL_18780"/>
<sequence>MFDRDYVDLDECARRMDLTKAQVMHLVRIRALRGFYAGFGLWFVEPAIVTGAVTTP</sequence>
<name>A0A7I7RGI6_MYCCF</name>
<protein>
    <submittedName>
        <fullName evidence="1">Uncharacterized protein</fullName>
    </submittedName>
</protein>
<evidence type="ECO:0000313" key="2">
    <source>
        <dbReference type="Proteomes" id="UP000466431"/>
    </source>
</evidence>
<reference evidence="1 2" key="1">
    <citation type="journal article" date="2019" name="Emerg. Microbes Infect.">
        <title>Comprehensive subspecies identification of 175 nontuberculous mycobacteria species based on 7547 genomic profiles.</title>
        <authorList>
            <person name="Matsumoto Y."/>
            <person name="Kinjo T."/>
            <person name="Motooka D."/>
            <person name="Nabeya D."/>
            <person name="Jung N."/>
            <person name="Uechi K."/>
            <person name="Horii T."/>
            <person name="Iida T."/>
            <person name="Fujita J."/>
            <person name="Nakamura S."/>
        </authorList>
    </citation>
    <scope>NUCLEOTIDE SEQUENCE [LARGE SCALE GENOMIC DNA]</scope>
    <source>
        <strain evidence="1 2">JCM 18439</strain>
    </source>
</reference>
<organism evidence="1 2">
    <name type="scientific">Mycolicibacterium celeriflavum</name>
    <name type="common">Mycobacterium celeriflavum</name>
    <dbReference type="NCBI Taxonomy" id="1249101"/>
    <lineage>
        <taxon>Bacteria</taxon>
        <taxon>Bacillati</taxon>
        <taxon>Actinomycetota</taxon>
        <taxon>Actinomycetes</taxon>
        <taxon>Mycobacteriales</taxon>
        <taxon>Mycobacteriaceae</taxon>
        <taxon>Mycolicibacterium</taxon>
    </lineage>
</organism>